<evidence type="ECO:0000256" key="3">
    <source>
        <dbReference type="SAM" id="SignalP"/>
    </source>
</evidence>
<dbReference type="SUPFAM" id="SSF55729">
    <property type="entry name" value="Acyl-CoA N-acyltransferases (Nat)"/>
    <property type="match status" value="1"/>
</dbReference>
<dbReference type="InterPro" id="IPR029058">
    <property type="entry name" value="AB_hydrolase_fold"/>
</dbReference>
<dbReference type="PANTHER" id="PTHR43248:SF25">
    <property type="entry name" value="AB HYDROLASE-1 DOMAIN-CONTAINING PROTEIN-RELATED"/>
    <property type="match status" value="1"/>
</dbReference>
<gene>
    <name evidence="7" type="ORF">VSDG_01285</name>
</gene>
<evidence type="ECO:0000313" key="8">
    <source>
        <dbReference type="Proteomes" id="UP000284375"/>
    </source>
</evidence>
<dbReference type="Pfam" id="PF13302">
    <property type="entry name" value="Acetyltransf_3"/>
    <property type="match status" value="1"/>
</dbReference>
<dbReference type="EMBL" id="LJZO01000003">
    <property type="protein sequence ID" value="ROW03457.1"/>
    <property type="molecule type" value="Genomic_DNA"/>
</dbReference>
<dbReference type="GO" id="GO:0016747">
    <property type="term" value="F:acyltransferase activity, transferring groups other than amino-acyl groups"/>
    <property type="evidence" value="ECO:0007669"/>
    <property type="project" value="InterPro"/>
</dbReference>
<keyword evidence="8" id="KW-1185">Reference proteome</keyword>
<evidence type="ECO:0000313" key="7">
    <source>
        <dbReference type="EMBL" id="ROW03457.1"/>
    </source>
</evidence>
<dbReference type="Pfam" id="PF08386">
    <property type="entry name" value="Abhydrolase_4"/>
    <property type="match status" value="1"/>
</dbReference>
<evidence type="ECO:0000256" key="1">
    <source>
        <dbReference type="ARBA" id="ARBA00010088"/>
    </source>
</evidence>
<dbReference type="Pfam" id="PF00561">
    <property type="entry name" value="Abhydrolase_1"/>
    <property type="match status" value="1"/>
</dbReference>
<dbReference type="OrthoDB" id="425534at2759"/>
<keyword evidence="2" id="KW-0378">Hydrolase</keyword>
<feature type="chain" id="PRO_5019169969" description="Peptidase S33 tripeptidyl aminopeptidase-like C-terminal domain-containing protein" evidence="3">
    <location>
        <begin position="16"/>
        <end position="705"/>
    </location>
</feature>
<dbReference type="Gene3D" id="3.40.630.30">
    <property type="match status" value="1"/>
</dbReference>
<protein>
    <recommendedName>
        <fullName evidence="9">Peptidase S33 tripeptidyl aminopeptidase-like C-terminal domain-containing protein</fullName>
    </recommendedName>
</protein>
<comment type="caution">
    <text evidence="7">The sequence shown here is derived from an EMBL/GenBank/DDBJ whole genome shotgun (WGS) entry which is preliminary data.</text>
</comment>
<feature type="domain" description="AB hydrolase-1" evidence="4">
    <location>
        <begin position="54"/>
        <end position="258"/>
    </location>
</feature>
<feature type="domain" description="N-acetyltransferase" evidence="6">
    <location>
        <begin position="636"/>
        <end position="695"/>
    </location>
</feature>
<dbReference type="Gene3D" id="3.40.50.1820">
    <property type="entry name" value="alpha/beta hydrolase"/>
    <property type="match status" value="1"/>
</dbReference>
<dbReference type="AlphaFoldDB" id="A0A423WJ89"/>
<evidence type="ECO:0000259" key="5">
    <source>
        <dbReference type="Pfam" id="PF08386"/>
    </source>
</evidence>
<dbReference type="Proteomes" id="UP000284375">
    <property type="component" value="Unassembled WGS sequence"/>
</dbReference>
<dbReference type="GO" id="GO:0016787">
    <property type="term" value="F:hydrolase activity"/>
    <property type="evidence" value="ECO:0007669"/>
    <property type="project" value="UniProtKB-KW"/>
</dbReference>
<evidence type="ECO:0008006" key="9">
    <source>
        <dbReference type="Google" id="ProtNLM"/>
    </source>
</evidence>
<evidence type="ECO:0000259" key="4">
    <source>
        <dbReference type="Pfam" id="PF00561"/>
    </source>
</evidence>
<feature type="signal peptide" evidence="3">
    <location>
        <begin position="1"/>
        <end position="15"/>
    </location>
</feature>
<dbReference type="InterPro" id="IPR016181">
    <property type="entry name" value="Acyl_CoA_acyltransferase"/>
</dbReference>
<sequence length="705" mass="76799">MAFNVLASQSLSVSLLEIYLLLDWLDTNNTKTIAIAIAALPASVPPNDPSFGGTIIINPGGPGGSGVGAVKRFGRRLQAMTEGKKHYEILGFDPRGISNTTPRVDCFGESHVLARDLWMLEKRGIGGNDASDNGLRRSLALDEAFGRLCEARDAEDDIMAYVSTASVARDIVEIADRVEELKKPNNAASQWSVQHPIQAGKGASKKQPARVMYWGFSYGTVLGNTLASMFPGRMARVVLDGVDDVRDYYAGTWQTNLRDTDKIVDYFYDACFKGANNCSLWTKTDTSGKDIKKRIDKLISDADASPISFIQDDGLLNLGVITGNDIRKAFRAPLYGPLPIGFEGLANILAEALEGNYTLISHGLDLPPLQDACSVNKYTGPTPMEAITAIACSDADFADPDGPYQGGERQGIPFWKDYVNTLRNQSSIFGSWWSGIASRCSGWRTRPKWRFTGPFTTPPADPSLKEGVPAAPILFTSSRLDPVTPLYTAYLLSNDHPGSAVLIHETVGHCAALTAWSDCFNEAVRAYFDDGIMPENGTACDTTLIFRALENSPEHTAFIRDMMADDPESYAQSTNRLLVPLTVDEVEHDVEGLAKCLLAAVICLVPDKDMEDSEDEERGHSPSEAGGSTARHGLTAIGWLTLDCHALTRHHRSCNLGIMIASAHQGEGYGTEAINWALDWAFRVAGMHANFESENLMVMTHSNRM</sequence>
<name>A0A423WJ89_CYTCH</name>
<proteinExistence type="inferred from homology"/>
<organism evidence="7 8">
    <name type="scientific">Cytospora chrysosperma</name>
    <name type="common">Cytospora canker fungus</name>
    <name type="synonym">Sphaeria chrysosperma</name>
    <dbReference type="NCBI Taxonomy" id="252740"/>
    <lineage>
        <taxon>Eukaryota</taxon>
        <taxon>Fungi</taxon>
        <taxon>Dikarya</taxon>
        <taxon>Ascomycota</taxon>
        <taxon>Pezizomycotina</taxon>
        <taxon>Sordariomycetes</taxon>
        <taxon>Sordariomycetidae</taxon>
        <taxon>Diaporthales</taxon>
        <taxon>Cytosporaceae</taxon>
        <taxon>Cytospora</taxon>
    </lineage>
</organism>
<reference evidence="7 8" key="1">
    <citation type="submission" date="2015-09" db="EMBL/GenBank/DDBJ databases">
        <title>Host preference determinants of Valsa canker pathogens revealed by comparative genomics.</title>
        <authorList>
            <person name="Yin Z."/>
            <person name="Huang L."/>
        </authorList>
    </citation>
    <scope>NUCLEOTIDE SEQUENCE [LARGE SCALE GENOMIC DNA]</scope>
    <source>
        <strain evidence="7 8">YSFL</strain>
    </source>
</reference>
<dbReference type="STRING" id="252740.A0A423WJ89"/>
<dbReference type="InterPro" id="IPR013595">
    <property type="entry name" value="Pept_S33_TAP-like_C"/>
</dbReference>
<keyword evidence="3" id="KW-0732">Signal</keyword>
<comment type="similarity">
    <text evidence="1">Belongs to the peptidase S33 family.</text>
</comment>
<dbReference type="InterPro" id="IPR000073">
    <property type="entry name" value="AB_hydrolase_1"/>
</dbReference>
<dbReference type="SUPFAM" id="SSF53474">
    <property type="entry name" value="alpha/beta-Hydrolases"/>
    <property type="match status" value="1"/>
</dbReference>
<evidence type="ECO:0000259" key="6">
    <source>
        <dbReference type="Pfam" id="PF13302"/>
    </source>
</evidence>
<accession>A0A423WJ89</accession>
<dbReference type="InterPro" id="IPR000182">
    <property type="entry name" value="GNAT_dom"/>
</dbReference>
<feature type="domain" description="Peptidase S33 tripeptidyl aminopeptidase-like C-terminal" evidence="5">
    <location>
        <begin position="429"/>
        <end position="540"/>
    </location>
</feature>
<evidence type="ECO:0000256" key="2">
    <source>
        <dbReference type="ARBA" id="ARBA00022801"/>
    </source>
</evidence>
<dbReference type="InterPro" id="IPR051601">
    <property type="entry name" value="Serine_prot/Carboxylest_S33"/>
</dbReference>
<dbReference type="PANTHER" id="PTHR43248">
    <property type="entry name" value="2-SUCCINYL-6-HYDROXY-2,4-CYCLOHEXADIENE-1-CARBOXYLATE SYNTHASE"/>
    <property type="match status" value="1"/>
</dbReference>